<keyword evidence="1" id="KW-1133">Transmembrane helix</keyword>
<feature type="transmembrane region" description="Helical" evidence="1">
    <location>
        <begin position="85"/>
        <end position="102"/>
    </location>
</feature>
<keyword evidence="3" id="KW-1185">Reference proteome</keyword>
<keyword evidence="1" id="KW-0472">Membrane</keyword>
<dbReference type="Pfam" id="PF11139">
    <property type="entry name" value="SfLAP"/>
    <property type="match status" value="1"/>
</dbReference>
<dbReference type="Proteomes" id="UP000270299">
    <property type="component" value="Unassembled WGS sequence"/>
</dbReference>
<comment type="caution">
    <text evidence="2">The sequence shown here is derived from an EMBL/GenBank/DDBJ whole genome shotgun (WGS) entry which is preliminary data.</text>
</comment>
<name>A0A3L7A0Y3_9MICO</name>
<reference evidence="2 3" key="1">
    <citation type="submission" date="2018-10" db="EMBL/GenBank/DDBJ databases">
        <authorList>
            <person name="Li J."/>
        </authorList>
    </citation>
    <scope>NUCLEOTIDE SEQUENCE [LARGE SCALE GENOMIC DNA]</scope>
    <source>
        <strain evidence="2 3">CCTCC AB209002</strain>
    </source>
</reference>
<organism evidence="2 3">
    <name type="scientific">Mycetocola manganoxydans</name>
    <dbReference type="NCBI Taxonomy" id="699879"/>
    <lineage>
        <taxon>Bacteria</taxon>
        <taxon>Bacillati</taxon>
        <taxon>Actinomycetota</taxon>
        <taxon>Actinomycetes</taxon>
        <taxon>Micrococcales</taxon>
        <taxon>Microbacteriaceae</taxon>
        <taxon>Mycetocola</taxon>
    </lineage>
</organism>
<dbReference type="AlphaFoldDB" id="A0A3L7A0Y3"/>
<feature type="transmembrane region" description="Helical" evidence="1">
    <location>
        <begin position="167"/>
        <end position="193"/>
    </location>
</feature>
<feature type="transmembrane region" description="Helical" evidence="1">
    <location>
        <begin position="20"/>
        <end position="42"/>
    </location>
</feature>
<evidence type="ECO:0000313" key="2">
    <source>
        <dbReference type="EMBL" id="RLP73936.1"/>
    </source>
</evidence>
<sequence length="234" mass="23977">MLALSDSKECSMGSIIGDILTSALGIALSPIPLLAVITLLLAPRGNAAALGFLGGWLLGVILPVLVITILAGLLPESSGNASRPVGGTLLLVLGGLLLYLAAGEWRLRPQPGRAPVLPRWVAALDTMTVPQGLALGFGLAALAPKNLSLAIGAGLTIGGATFEFREVMLVLLVFVLIAASSMLVVVVGGMAAVDAWRRPLIELRDWMGRNSATVLAVLYLVLGVSLIGAGISAF</sequence>
<feature type="transmembrane region" description="Helical" evidence="1">
    <location>
        <begin position="49"/>
        <end position="73"/>
    </location>
</feature>
<accession>A0A3L7A0Y3</accession>
<keyword evidence="1" id="KW-0812">Transmembrane</keyword>
<evidence type="ECO:0000256" key="1">
    <source>
        <dbReference type="SAM" id="Phobius"/>
    </source>
</evidence>
<proteinExistence type="predicted"/>
<protein>
    <submittedName>
        <fullName evidence="2">GAP family protein</fullName>
    </submittedName>
</protein>
<gene>
    <name evidence="2" type="ORF">D9V29_01180</name>
</gene>
<feature type="transmembrane region" description="Helical" evidence="1">
    <location>
        <begin position="214"/>
        <end position="233"/>
    </location>
</feature>
<dbReference type="InterPro" id="IPR021315">
    <property type="entry name" value="Gap/Sap"/>
</dbReference>
<dbReference type="OrthoDB" id="4753036at2"/>
<evidence type="ECO:0000313" key="3">
    <source>
        <dbReference type="Proteomes" id="UP000270299"/>
    </source>
</evidence>
<dbReference type="EMBL" id="RCUV01000001">
    <property type="protein sequence ID" value="RLP73936.1"/>
    <property type="molecule type" value="Genomic_DNA"/>
</dbReference>